<comment type="caution">
    <text evidence="1">The sequence shown here is derived from an EMBL/GenBank/DDBJ whole genome shotgun (WGS) entry which is preliminary data.</text>
</comment>
<sequence>EDPESKAWNLESKTRGYFLYDLYVDVSLDRDWFSSSLSFTGYIILRQAVLNKDLPGAKIFFPPSKLIQTILRFF</sequence>
<accession>A0ABN8T049</accession>
<name>A0ABN8T049_9CNID</name>
<reference evidence="1 2" key="1">
    <citation type="submission" date="2022-05" db="EMBL/GenBank/DDBJ databases">
        <authorList>
            <consortium name="Genoscope - CEA"/>
            <person name="William W."/>
        </authorList>
    </citation>
    <scope>NUCLEOTIDE SEQUENCE [LARGE SCALE GENOMIC DNA]</scope>
</reference>
<evidence type="ECO:0000313" key="1">
    <source>
        <dbReference type="EMBL" id="CAH3196496.1"/>
    </source>
</evidence>
<protein>
    <submittedName>
        <fullName evidence="1">Uncharacterized protein</fullName>
    </submittedName>
</protein>
<gene>
    <name evidence="1" type="ORF">PEVE_00032826</name>
</gene>
<feature type="non-terminal residue" evidence="1">
    <location>
        <position position="1"/>
    </location>
</feature>
<proteinExistence type="predicted"/>
<dbReference type="EMBL" id="CALNXI010004811">
    <property type="protein sequence ID" value="CAH3196496.1"/>
    <property type="molecule type" value="Genomic_DNA"/>
</dbReference>
<keyword evidence="2" id="KW-1185">Reference proteome</keyword>
<evidence type="ECO:0000313" key="2">
    <source>
        <dbReference type="Proteomes" id="UP001159427"/>
    </source>
</evidence>
<organism evidence="1 2">
    <name type="scientific">Porites evermanni</name>
    <dbReference type="NCBI Taxonomy" id="104178"/>
    <lineage>
        <taxon>Eukaryota</taxon>
        <taxon>Metazoa</taxon>
        <taxon>Cnidaria</taxon>
        <taxon>Anthozoa</taxon>
        <taxon>Hexacorallia</taxon>
        <taxon>Scleractinia</taxon>
        <taxon>Fungiina</taxon>
        <taxon>Poritidae</taxon>
        <taxon>Porites</taxon>
    </lineage>
</organism>
<dbReference type="Proteomes" id="UP001159427">
    <property type="component" value="Unassembled WGS sequence"/>
</dbReference>